<proteinExistence type="predicted"/>
<protein>
    <submittedName>
        <fullName evidence="1">Uncharacterized protein</fullName>
    </submittedName>
</protein>
<evidence type="ECO:0000313" key="1">
    <source>
        <dbReference type="EMBL" id="MBB5977170.1"/>
    </source>
</evidence>
<dbReference type="Proteomes" id="UP000558997">
    <property type="component" value="Unassembled WGS sequence"/>
</dbReference>
<comment type="caution">
    <text evidence="1">The sequence shown here is derived from an EMBL/GenBank/DDBJ whole genome shotgun (WGS) entry which is preliminary data.</text>
</comment>
<dbReference type="EMBL" id="JACHNF010000001">
    <property type="protein sequence ID" value="MBB5977170.1"/>
    <property type="molecule type" value="Genomic_DNA"/>
</dbReference>
<keyword evidence="2" id="KW-1185">Reference proteome</keyword>
<name>A0A841DKG4_9ACTN</name>
<organism evidence="1 2">
    <name type="scientific">Kribbella solani</name>
    <dbReference type="NCBI Taxonomy" id="236067"/>
    <lineage>
        <taxon>Bacteria</taxon>
        <taxon>Bacillati</taxon>
        <taxon>Actinomycetota</taxon>
        <taxon>Actinomycetes</taxon>
        <taxon>Propionibacteriales</taxon>
        <taxon>Kribbellaceae</taxon>
        <taxon>Kribbella</taxon>
    </lineage>
</organism>
<gene>
    <name evidence="1" type="ORF">HDA44_000511</name>
</gene>
<dbReference type="AlphaFoldDB" id="A0A841DKG4"/>
<evidence type="ECO:0000313" key="2">
    <source>
        <dbReference type="Proteomes" id="UP000558997"/>
    </source>
</evidence>
<accession>A0A841DKG4</accession>
<sequence>MVGVRWRELGGGAVEAVRVLDAWWLTRLW</sequence>
<reference evidence="1 2" key="1">
    <citation type="submission" date="2020-08" db="EMBL/GenBank/DDBJ databases">
        <title>Sequencing the genomes of 1000 actinobacteria strains.</title>
        <authorList>
            <person name="Klenk H.-P."/>
        </authorList>
    </citation>
    <scope>NUCLEOTIDE SEQUENCE [LARGE SCALE GENOMIC DNA]</scope>
    <source>
        <strain evidence="1 2">DSM 17294</strain>
    </source>
</reference>